<evidence type="ECO:0000313" key="3">
    <source>
        <dbReference type="EMBL" id="PJJ73329.1"/>
    </source>
</evidence>
<dbReference type="AlphaFoldDB" id="A0A2M9CN45"/>
<reference evidence="3 4" key="1">
    <citation type="submission" date="2017-11" db="EMBL/GenBank/DDBJ databases">
        <title>Genomic Encyclopedia of Archaeal and Bacterial Type Strains, Phase II (KMG-II): From Individual Species to Whole Genera.</title>
        <authorList>
            <person name="Goeker M."/>
        </authorList>
    </citation>
    <scope>NUCLEOTIDE SEQUENCE [LARGE SCALE GENOMIC DNA]</scope>
    <source>
        <strain evidence="3 4">DSM 27393</strain>
    </source>
</reference>
<organism evidence="3 4">
    <name type="scientific">Diaminobutyricimonas aerilata</name>
    <dbReference type="NCBI Taxonomy" id="1162967"/>
    <lineage>
        <taxon>Bacteria</taxon>
        <taxon>Bacillati</taxon>
        <taxon>Actinomycetota</taxon>
        <taxon>Actinomycetes</taxon>
        <taxon>Micrococcales</taxon>
        <taxon>Microbacteriaceae</taxon>
        <taxon>Diaminobutyricimonas</taxon>
    </lineage>
</organism>
<accession>A0A2M9CN45</accession>
<gene>
    <name evidence="3" type="ORF">CLV46_2915</name>
</gene>
<proteinExistence type="predicted"/>
<evidence type="ECO:0000256" key="1">
    <source>
        <dbReference type="SAM" id="MobiDB-lite"/>
    </source>
</evidence>
<feature type="transmembrane region" description="Helical" evidence="2">
    <location>
        <begin position="138"/>
        <end position="161"/>
    </location>
</feature>
<keyword evidence="2" id="KW-0472">Membrane</keyword>
<feature type="compositionally biased region" description="Low complexity" evidence="1">
    <location>
        <begin position="59"/>
        <end position="74"/>
    </location>
</feature>
<feature type="region of interest" description="Disordered" evidence="1">
    <location>
        <begin position="1"/>
        <end position="74"/>
    </location>
</feature>
<evidence type="ECO:0000256" key="2">
    <source>
        <dbReference type="SAM" id="Phobius"/>
    </source>
</evidence>
<sequence length="171" mass="18163">MADTEGFDPRYDPAFQRGYSGAPATGARPARRRAETESTPHAADYIELFPPQPREAERPAAPVESAAEAEPQAEAVPAPVVSSPLAIRGNPFVIALWIIAAVLIAGGLGAYWYGQSIFTSITEVEPATYVLSGFLTDIAPWLVACGVLTAVAVVVLHAAAWRRGDQPTPHE</sequence>
<dbReference type="EMBL" id="PGFF01000001">
    <property type="protein sequence ID" value="PJJ73329.1"/>
    <property type="molecule type" value="Genomic_DNA"/>
</dbReference>
<dbReference type="RefSeq" id="WP_100365431.1">
    <property type="nucleotide sequence ID" value="NZ_PGFF01000001.1"/>
</dbReference>
<keyword evidence="4" id="KW-1185">Reference proteome</keyword>
<keyword evidence="2" id="KW-1133">Transmembrane helix</keyword>
<keyword evidence="2" id="KW-0812">Transmembrane</keyword>
<dbReference type="Proteomes" id="UP000228758">
    <property type="component" value="Unassembled WGS sequence"/>
</dbReference>
<feature type="transmembrane region" description="Helical" evidence="2">
    <location>
        <begin position="92"/>
        <end position="113"/>
    </location>
</feature>
<evidence type="ECO:0000313" key="4">
    <source>
        <dbReference type="Proteomes" id="UP000228758"/>
    </source>
</evidence>
<protein>
    <submittedName>
        <fullName evidence="3">Uncharacterized protein</fullName>
    </submittedName>
</protein>
<comment type="caution">
    <text evidence="3">The sequence shown here is derived from an EMBL/GenBank/DDBJ whole genome shotgun (WGS) entry which is preliminary data.</text>
</comment>
<name>A0A2M9CN45_9MICO</name>